<organism evidence="3 4">
    <name type="scientific">Roseomonas gilardii</name>
    <dbReference type="NCBI Taxonomy" id="257708"/>
    <lineage>
        <taxon>Bacteria</taxon>
        <taxon>Pseudomonadati</taxon>
        <taxon>Pseudomonadota</taxon>
        <taxon>Alphaproteobacteria</taxon>
        <taxon>Acetobacterales</taxon>
        <taxon>Roseomonadaceae</taxon>
        <taxon>Roseomonas</taxon>
    </lineage>
</organism>
<dbReference type="KEGG" id="rgi:RGI145_14370"/>
<keyword evidence="2" id="KW-0472">Membrane</keyword>
<sequence length="98" mass="10439">MVKHGDFDDRLRKARAQQGLEPDPGKGKGGLPAGVWGLGLRIGAELVSALIVGTVIGMALDRWFGTSPWLLLVFFLVGGAAGVLNLYRVLSPGRGRDR</sequence>
<protein>
    <recommendedName>
        <fullName evidence="5">ATP synthase protein I</fullName>
    </recommendedName>
</protein>
<reference evidence="3 4" key="1">
    <citation type="submission" date="2016-05" db="EMBL/GenBank/DDBJ databases">
        <title>Complete Genome and Methylome Analysis of Psychrotrophic Bacterial Isolates from Antarctic Lake Untersee.</title>
        <authorList>
            <person name="Fomenkov A."/>
            <person name="Akimov V.N."/>
            <person name="Vasilyeva L.V."/>
            <person name="Andersen D."/>
            <person name="Vincze T."/>
            <person name="Roberts R.J."/>
        </authorList>
    </citation>
    <scope>NUCLEOTIDE SEQUENCE [LARGE SCALE GENOMIC DNA]</scope>
    <source>
        <strain evidence="3 4">U14-5</strain>
    </source>
</reference>
<dbReference type="EMBL" id="CP015583">
    <property type="protein sequence ID" value="APT58118.1"/>
    <property type="molecule type" value="Genomic_DNA"/>
</dbReference>
<accession>A0A1L7AH50</accession>
<evidence type="ECO:0000313" key="3">
    <source>
        <dbReference type="EMBL" id="APT58118.1"/>
    </source>
</evidence>
<dbReference type="Proteomes" id="UP000185494">
    <property type="component" value="Chromosome 1"/>
</dbReference>
<proteinExistence type="predicted"/>
<keyword evidence="2" id="KW-0812">Transmembrane</keyword>
<feature type="transmembrane region" description="Helical" evidence="2">
    <location>
        <begin position="66"/>
        <end position="90"/>
    </location>
</feature>
<dbReference type="STRING" id="257708.RGI145_14370"/>
<dbReference type="Pfam" id="PF09527">
    <property type="entry name" value="ATPase_gene1"/>
    <property type="match status" value="1"/>
</dbReference>
<gene>
    <name evidence="3" type="ORF">RGI145_14370</name>
</gene>
<name>A0A1L7AH50_9PROT</name>
<dbReference type="InterPro" id="IPR032820">
    <property type="entry name" value="ATPase_put"/>
</dbReference>
<evidence type="ECO:0000256" key="2">
    <source>
        <dbReference type="SAM" id="Phobius"/>
    </source>
</evidence>
<evidence type="ECO:0000313" key="4">
    <source>
        <dbReference type="Proteomes" id="UP000185494"/>
    </source>
</evidence>
<feature type="compositionally biased region" description="Basic and acidic residues" evidence="1">
    <location>
        <begin position="1"/>
        <end position="11"/>
    </location>
</feature>
<dbReference type="AlphaFoldDB" id="A0A1L7AH50"/>
<feature type="region of interest" description="Disordered" evidence="1">
    <location>
        <begin position="1"/>
        <end position="29"/>
    </location>
</feature>
<evidence type="ECO:0000256" key="1">
    <source>
        <dbReference type="SAM" id="MobiDB-lite"/>
    </source>
</evidence>
<evidence type="ECO:0008006" key="5">
    <source>
        <dbReference type="Google" id="ProtNLM"/>
    </source>
</evidence>
<keyword evidence="2" id="KW-1133">Transmembrane helix</keyword>
<feature type="transmembrane region" description="Helical" evidence="2">
    <location>
        <begin position="38"/>
        <end position="60"/>
    </location>
</feature>